<dbReference type="RefSeq" id="WP_229885224.1">
    <property type="nucleotide sequence ID" value="NZ_BMUH01000006.1"/>
</dbReference>
<evidence type="ECO:0000259" key="4">
    <source>
        <dbReference type="PROSITE" id="PS51782"/>
    </source>
</evidence>
<feature type="signal peptide" evidence="3">
    <location>
        <begin position="1"/>
        <end position="30"/>
    </location>
</feature>
<dbReference type="GeneID" id="95603880"/>
<feature type="chain" id="PRO_5046958767" evidence="3">
    <location>
        <begin position="31"/>
        <end position="218"/>
    </location>
</feature>
<keyword evidence="6" id="KW-1185">Reference proteome</keyword>
<dbReference type="InterPro" id="IPR018392">
    <property type="entry name" value="LysM"/>
</dbReference>
<evidence type="ECO:0000256" key="2">
    <source>
        <dbReference type="ARBA" id="ARBA00022801"/>
    </source>
</evidence>
<evidence type="ECO:0000313" key="5">
    <source>
        <dbReference type="EMBL" id="UZX24784.1"/>
    </source>
</evidence>
<dbReference type="InterPro" id="IPR023346">
    <property type="entry name" value="Lysozyme-like_dom_sf"/>
</dbReference>
<name>A0ABY6R5V0_9ACTN</name>
<reference evidence="5" key="1">
    <citation type="submission" date="2021-09" db="EMBL/GenBank/DDBJ databases">
        <title>Complete genome sequence and metabolic characterization of Streptomyces tanashiensis DSM 731 the producer of antibacterial Kalafungin and diverse secondary metabolites.</title>
        <authorList>
            <person name="Abbasi M.N."/>
            <person name="Anwar M.N."/>
            <person name="Alam K."/>
            <person name="Shoaib M."/>
            <person name="Lin Z."/>
            <person name="Hayat M."/>
            <person name="Ali M.I."/>
            <person name="Malik H.M.T."/>
            <person name="Ahmed I."/>
            <person name="Li A."/>
            <person name="Hailong Wang H."/>
            <person name="Zhang Y."/>
        </authorList>
    </citation>
    <scope>NUCLEOTIDE SEQUENCE</scope>
    <source>
        <strain evidence="5">Kala</strain>
    </source>
</reference>
<keyword evidence="2" id="KW-0378">Hydrolase</keyword>
<gene>
    <name evidence="5" type="ORF">LDH80_30580</name>
</gene>
<feature type="domain" description="LysM" evidence="4">
    <location>
        <begin position="166"/>
        <end position="215"/>
    </location>
</feature>
<dbReference type="Gene3D" id="1.10.530.10">
    <property type="match status" value="1"/>
</dbReference>
<evidence type="ECO:0000256" key="3">
    <source>
        <dbReference type="SAM" id="SignalP"/>
    </source>
</evidence>
<dbReference type="SUPFAM" id="SSF54106">
    <property type="entry name" value="LysM domain"/>
    <property type="match status" value="1"/>
</dbReference>
<dbReference type="InterPro" id="IPR010618">
    <property type="entry name" value="RPF"/>
</dbReference>
<dbReference type="InterPro" id="IPR036779">
    <property type="entry name" value="LysM_dom_sf"/>
</dbReference>
<dbReference type="Gene3D" id="3.10.350.10">
    <property type="entry name" value="LysM domain"/>
    <property type="match status" value="1"/>
</dbReference>
<dbReference type="SUPFAM" id="SSF53955">
    <property type="entry name" value="Lysozyme-like"/>
    <property type="match status" value="1"/>
</dbReference>
<dbReference type="Pfam" id="PF01476">
    <property type="entry name" value="LysM"/>
    <property type="match status" value="1"/>
</dbReference>
<proteinExistence type="inferred from homology"/>
<dbReference type="CDD" id="cd00118">
    <property type="entry name" value="LysM"/>
    <property type="match status" value="1"/>
</dbReference>
<evidence type="ECO:0000256" key="1">
    <source>
        <dbReference type="ARBA" id="ARBA00010830"/>
    </source>
</evidence>
<dbReference type="EMBL" id="CP084204">
    <property type="protein sequence ID" value="UZX24784.1"/>
    <property type="molecule type" value="Genomic_DNA"/>
</dbReference>
<protein>
    <submittedName>
        <fullName evidence="5">LysM peptidoglycan-binding domain-containing protein</fullName>
    </submittedName>
</protein>
<keyword evidence="3" id="KW-0732">Signal</keyword>
<organism evidence="5 6">
    <name type="scientific">Streptomyces tanashiensis</name>
    <dbReference type="NCBI Taxonomy" id="67367"/>
    <lineage>
        <taxon>Bacteria</taxon>
        <taxon>Bacillati</taxon>
        <taxon>Actinomycetota</taxon>
        <taxon>Actinomycetes</taxon>
        <taxon>Kitasatosporales</taxon>
        <taxon>Streptomycetaceae</taxon>
        <taxon>Streptomyces</taxon>
    </lineage>
</organism>
<sequence length="218" mass="23092">MSKIRFWTAGSLVAASAAALLTLAPAPALARDASPVPEDGPAASVMAREAAAGAREEASAALQGAADAFREAASVPAYACAADQWPWGCVAECESSGNWHTNTGNGFYGGLQFWHPTWVEHGGLKYAPRADLATRQQQITVAEEVLRTQGWGAWPVCSQRYGLYGRVHTVQAGDTLGSIARRFGIKGGWQALYAANRSLIGPDPNRIVVGTMLRIDPL</sequence>
<dbReference type="PROSITE" id="PS51782">
    <property type="entry name" value="LYSM"/>
    <property type="match status" value="1"/>
</dbReference>
<accession>A0ABY6R5V0</accession>
<dbReference type="Proteomes" id="UP001164506">
    <property type="component" value="Chromosome"/>
</dbReference>
<dbReference type="CDD" id="cd13925">
    <property type="entry name" value="RPF"/>
    <property type="match status" value="1"/>
</dbReference>
<dbReference type="Pfam" id="PF06737">
    <property type="entry name" value="Transglycosylas"/>
    <property type="match status" value="1"/>
</dbReference>
<evidence type="ECO:0000313" key="6">
    <source>
        <dbReference type="Proteomes" id="UP001164506"/>
    </source>
</evidence>
<dbReference type="SMART" id="SM00257">
    <property type="entry name" value="LysM"/>
    <property type="match status" value="1"/>
</dbReference>
<comment type="similarity">
    <text evidence="1">Belongs to the transglycosylase family. Rpf subfamily.</text>
</comment>